<keyword evidence="3" id="KW-1185">Reference proteome</keyword>
<reference evidence="2 3" key="1">
    <citation type="submission" date="2020-12" db="EMBL/GenBank/DDBJ databases">
        <title>Metabolic potential, ecology and presence of endohyphal bacteria is reflected in genomic diversity of Mucoromycotina.</title>
        <authorList>
            <person name="Muszewska A."/>
            <person name="Okrasinska A."/>
            <person name="Steczkiewicz K."/>
            <person name="Drgas O."/>
            <person name="Orlowska M."/>
            <person name="Perlinska-Lenart U."/>
            <person name="Aleksandrzak-Piekarczyk T."/>
            <person name="Szatraj K."/>
            <person name="Zielenkiewicz U."/>
            <person name="Pilsyk S."/>
            <person name="Malc E."/>
            <person name="Mieczkowski P."/>
            <person name="Kruszewska J.S."/>
            <person name="Biernat P."/>
            <person name="Pawlowska J."/>
        </authorList>
    </citation>
    <scope>NUCLEOTIDE SEQUENCE [LARGE SCALE GENOMIC DNA]</scope>
    <source>
        <strain evidence="2 3">CBS 142.35</strain>
    </source>
</reference>
<evidence type="ECO:0000256" key="1">
    <source>
        <dbReference type="SAM" id="MobiDB-lite"/>
    </source>
</evidence>
<evidence type="ECO:0000313" key="2">
    <source>
        <dbReference type="EMBL" id="KAG2222502.1"/>
    </source>
</evidence>
<dbReference type="InterPro" id="IPR027417">
    <property type="entry name" value="P-loop_NTPase"/>
</dbReference>
<evidence type="ECO:0008006" key="4">
    <source>
        <dbReference type="Google" id="ProtNLM"/>
    </source>
</evidence>
<organism evidence="2 3">
    <name type="scientific">Circinella minor</name>
    <dbReference type="NCBI Taxonomy" id="1195481"/>
    <lineage>
        <taxon>Eukaryota</taxon>
        <taxon>Fungi</taxon>
        <taxon>Fungi incertae sedis</taxon>
        <taxon>Mucoromycota</taxon>
        <taxon>Mucoromycotina</taxon>
        <taxon>Mucoromycetes</taxon>
        <taxon>Mucorales</taxon>
        <taxon>Lichtheimiaceae</taxon>
        <taxon>Circinella</taxon>
    </lineage>
</organism>
<accession>A0A8H7VKQ6</accession>
<proteinExistence type="predicted"/>
<dbReference type="Proteomes" id="UP000646827">
    <property type="component" value="Unassembled WGS sequence"/>
</dbReference>
<sequence>MPLQVICAGYSRTGTLSLQQALGILGYRTHHGMSILTDQDQNASIWLKAYKNPGSVDWEDAYGKYDAASDWPTCVFYKELMERYPESKVVLSVRSAESWYKSIQKTILPLVQLRHMGNVMPERVRQVRETWFGTFVRGHRMDLNDVSILFDRKKMMQMYNEHIEEVKRTVPADRLLIMSLGDGWEPLCSFLGKPVPKQSYPVSNTGGDFSSIFWTAMKRGSKLGRKKKNKTATTRSNKLKTTPTSDEGAAAVA</sequence>
<protein>
    <recommendedName>
        <fullName evidence="4">P-loop containing nucleoside triphosphate hydrolase protein</fullName>
    </recommendedName>
</protein>
<comment type="caution">
    <text evidence="2">The sequence shown here is derived from an EMBL/GenBank/DDBJ whole genome shotgun (WGS) entry which is preliminary data.</text>
</comment>
<dbReference type="Gene3D" id="3.40.50.300">
    <property type="entry name" value="P-loop containing nucleotide triphosphate hydrolases"/>
    <property type="match status" value="1"/>
</dbReference>
<dbReference type="EMBL" id="JAEPRB010000081">
    <property type="protein sequence ID" value="KAG2222502.1"/>
    <property type="molecule type" value="Genomic_DNA"/>
</dbReference>
<dbReference type="AlphaFoldDB" id="A0A8H7VKQ6"/>
<feature type="region of interest" description="Disordered" evidence="1">
    <location>
        <begin position="222"/>
        <end position="253"/>
    </location>
</feature>
<evidence type="ECO:0000313" key="3">
    <source>
        <dbReference type="Proteomes" id="UP000646827"/>
    </source>
</evidence>
<gene>
    <name evidence="2" type="ORF">INT45_012816</name>
</gene>
<dbReference type="PANTHER" id="PTHR36978">
    <property type="entry name" value="P-LOOP CONTAINING NUCLEOTIDE TRIPHOSPHATE HYDROLASE"/>
    <property type="match status" value="1"/>
</dbReference>
<name>A0A8H7VKQ6_9FUNG</name>
<dbReference type="PANTHER" id="PTHR36978:SF4">
    <property type="entry name" value="P-LOOP CONTAINING NUCLEOSIDE TRIPHOSPHATE HYDROLASE PROTEIN"/>
    <property type="match status" value="1"/>
</dbReference>
<dbReference type="SUPFAM" id="SSF52540">
    <property type="entry name" value="P-loop containing nucleoside triphosphate hydrolases"/>
    <property type="match status" value="1"/>
</dbReference>
<dbReference type="InterPro" id="IPR040632">
    <property type="entry name" value="Sulfotransfer_4"/>
</dbReference>
<dbReference type="OrthoDB" id="408152at2759"/>
<dbReference type="Pfam" id="PF17784">
    <property type="entry name" value="Sulfotransfer_4"/>
    <property type="match status" value="1"/>
</dbReference>
<feature type="compositionally biased region" description="Polar residues" evidence="1">
    <location>
        <begin position="231"/>
        <end position="245"/>
    </location>
</feature>